<dbReference type="EMBL" id="MDKC01000001">
    <property type="protein sequence ID" value="ODG93720.1"/>
    <property type="molecule type" value="Genomic_DNA"/>
</dbReference>
<evidence type="ECO:0000313" key="2">
    <source>
        <dbReference type="Proteomes" id="UP000094580"/>
    </source>
</evidence>
<dbReference type="RefSeq" id="WP_069031905.1">
    <property type="nucleotide sequence ID" value="NZ_MDKC01000001.1"/>
</dbReference>
<evidence type="ECO:0000313" key="1">
    <source>
        <dbReference type="EMBL" id="ODG93720.1"/>
    </source>
</evidence>
<organism evidence="1 2">
    <name type="scientific">Gottfriedia luciferensis</name>
    <dbReference type="NCBI Taxonomy" id="178774"/>
    <lineage>
        <taxon>Bacteria</taxon>
        <taxon>Bacillati</taxon>
        <taxon>Bacillota</taxon>
        <taxon>Bacilli</taxon>
        <taxon>Bacillales</taxon>
        <taxon>Bacillaceae</taxon>
        <taxon>Gottfriedia</taxon>
    </lineage>
</organism>
<name>A0ABX2ZVF5_9BACI</name>
<gene>
    <name evidence="1" type="ORF">BED47_00690</name>
</gene>
<proteinExistence type="predicted"/>
<sequence>MQYFFCHNKKVSDFIKSKGIDYITVAIDPKTRILFSLYEITLELKEVLDEYKLNKKLYLEAEFRSELQQCSNQ</sequence>
<protein>
    <submittedName>
        <fullName evidence="1">Uncharacterized protein</fullName>
    </submittedName>
</protein>
<accession>A0ABX2ZVF5</accession>
<dbReference type="Proteomes" id="UP000094580">
    <property type="component" value="Unassembled WGS sequence"/>
</dbReference>
<comment type="caution">
    <text evidence="1">The sequence shown here is derived from an EMBL/GenBank/DDBJ whole genome shotgun (WGS) entry which is preliminary data.</text>
</comment>
<keyword evidence="2" id="KW-1185">Reference proteome</keyword>
<reference evidence="1 2" key="1">
    <citation type="submission" date="2016-07" db="EMBL/GenBank/DDBJ databases">
        <authorList>
            <person name="Townsley L."/>
            <person name="Shank E.A."/>
        </authorList>
    </citation>
    <scope>NUCLEOTIDE SEQUENCE [LARGE SCALE GENOMIC DNA]</scope>
    <source>
        <strain evidence="1 2">CH01</strain>
    </source>
</reference>